<keyword evidence="6" id="KW-1185">Reference proteome</keyword>
<evidence type="ECO:0000256" key="3">
    <source>
        <dbReference type="SAM" id="Phobius"/>
    </source>
</evidence>
<dbReference type="PANTHER" id="PTHR31234:SF55">
    <property type="entry name" value="LATE EMBRYOGENESIS ABUNDANT (LEA) HYDROXYPROLINE-RICH GLYCOPROTEIN FAMILY"/>
    <property type="match status" value="1"/>
</dbReference>
<keyword evidence="3" id="KW-0812">Transmembrane</keyword>
<feature type="non-terminal residue" evidence="5">
    <location>
        <position position="1"/>
    </location>
</feature>
<feature type="chain" id="PRO_5038624779" description="Late embryogenesis abundant protein LEA-2 subgroup domain-containing protein" evidence="4">
    <location>
        <begin position="19"/>
        <end position="261"/>
    </location>
</feature>
<dbReference type="Gramene" id="Psat05G0726200-T1">
    <property type="protein sequence ID" value="KAI5412518.1"/>
    <property type="gene ID" value="KIW84_057262"/>
</dbReference>
<comment type="subcellular location">
    <subcellularLocation>
        <location evidence="1">Membrane</location>
    </subcellularLocation>
</comment>
<evidence type="ECO:0008006" key="7">
    <source>
        <dbReference type="Google" id="ProtNLM"/>
    </source>
</evidence>
<dbReference type="GO" id="GO:0098542">
    <property type="term" value="P:defense response to other organism"/>
    <property type="evidence" value="ECO:0007669"/>
    <property type="project" value="InterPro"/>
</dbReference>
<reference evidence="5 6" key="1">
    <citation type="journal article" date="2022" name="Nat. Genet.">
        <title>Improved pea reference genome and pan-genome highlight genomic features and evolutionary characteristics.</title>
        <authorList>
            <person name="Yang T."/>
            <person name="Liu R."/>
            <person name="Luo Y."/>
            <person name="Hu S."/>
            <person name="Wang D."/>
            <person name="Wang C."/>
            <person name="Pandey M.K."/>
            <person name="Ge S."/>
            <person name="Xu Q."/>
            <person name="Li N."/>
            <person name="Li G."/>
            <person name="Huang Y."/>
            <person name="Saxena R.K."/>
            <person name="Ji Y."/>
            <person name="Li M."/>
            <person name="Yan X."/>
            <person name="He Y."/>
            <person name="Liu Y."/>
            <person name="Wang X."/>
            <person name="Xiang C."/>
            <person name="Varshney R.K."/>
            <person name="Ding H."/>
            <person name="Gao S."/>
            <person name="Zong X."/>
        </authorList>
    </citation>
    <scope>NUCLEOTIDE SEQUENCE [LARGE SCALE GENOMIC DNA]</scope>
    <source>
        <strain evidence="5 6">cv. Zhongwan 6</strain>
    </source>
</reference>
<sequence>SAFLILTLHIILIHFLLQDCLLPKIDNTKSFEPTFVLALPTGLVYMEPQPLQTNTNATTRVPNSSALGIIRRLTWTFVLLFLLLTVIISIAWNVMDPHKPRFRVSTISVSNFSVSNSELKGVFEVELNITNPNKKVEITVDQFSVWVSYSTVGLSEAILLQPIYLKKTGDKGVKIKFSLKNSSITKLAHNKVLCNDLVKDWNKGVVNFDVNMMARVVYEAGILPSREKFLDIYCGNLDVGFIPIKNTGKLLGVGKDCHAEI</sequence>
<evidence type="ECO:0000313" key="6">
    <source>
        <dbReference type="Proteomes" id="UP001058974"/>
    </source>
</evidence>
<evidence type="ECO:0000256" key="1">
    <source>
        <dbReference type="ARBA" id="ARBA00004370"/>
    </source>
</evidence>
<dbReference type="InterPro" id="IPR044839">
    <property type="entry name" value="NDR1-like"/>
</dbReference>
<dbReference type="AlphaFoldDB" id="A0A9D4X2N6"/>
<organism evidence="5 6">
    <name type="scientific">Pisum sativum</name>
    <name type="common">Garden pea</name>
    <name type="synonym">Lathyrus oleraceus</name>
    <dbReference type="NCBI Taxonomy" id="3888"/>
    <lineage>
        <taxon>Eukaryota</taxon>
        <taxon>Viridiplantae</taxon>
        <taxon>Streptophyta</taxon>
        <taxon>Embryophyta</taxon>
        <taxon>Tracheophyta</taxon>
        <taxon>Spermatophyta</taxon>
        <taxon>Magnoliopsida</taxon>
        <taxon>eudicotyledons</taxon>
        <taxon>Gunneridae</taxon>
        <taxon>Pentapetalae</taxon>
        <taxon>rosids</taxon>
        <taxon>fabids</taxon>
        <taxon>Fabales</taxon>
        <taxon>Fabaceae</taxon>
        <taxon>Papilionoideae</taxon>
        <taxon>50 kb inversion clade</taxon>
        <taxon>NPAAA clade</taxon>
        <taxon>Hologalegina</taxon>
        <taxon>IRL clade</taxon>
        <taxon>Fabeae</taxon>
        <taxon>Lathyrus</taxon>
    </lineage>
</organism>
<keyword evidence="3" id="KW-1133">Transmembrane helix</keyword>
<comment type="caution">
    <text evidence="5">The sequence shown here is derived from an EMBL/GenBank/DDBJ whole genome shotgun (WGS) entry which is preliminary data.</text>
</comment>
<keyword evidence="2 3" id="KW-0472">Membrane</keyword>
<evidence type="ECO:0000313" key="5">
    <source>
        <dbReference type="EMBL" id="KAI5412518.1"/>
    </source>
</evidence>
<dbReference type="Gene3D" id="2.60.40.1820">
    <property type="match status" value="1"/>
</dbReference>
<feature type="signal peptide" evidence="4">
    <location>
        <begin position="1"/>
        <end position="18"/>
    </location>
</feature>
<dbReference type="PANTHER" id="PTHR31234">
    <property type="entry name" value="LATE EMBRYOGENESIS ABUNDANT (LEA) HYDROXYPROLINE-RICH GLYCOPROTEIN FAMILY"/>
    <property type="match status" value="1"/>
</dbReference>
<accession>A0A9D4X2N6</accession>
<dbReference type="GO" id="GO:0005886">
    <property type="term" value="C:plasma membrane"/>
    <property type="evidence" value="ECO:0007669"/>
    <property type="project" value="TreeGrafter"/>
</dbReference>
<keyword evidence="4" id="KW-0732">Signal</keyword>
<feature type="transmembrane region" description="Helical" evidence="3">
    <location>
        <begin position="73"/>
        <end position="95"/>
    </location>
</feature>
<dbReference type="Proteomes" id="UP001058974">
    <property type="component" value="Chromosome 5"/>
</dbReference>
<gene>
    <name evidence="5" type="ORF">KIW84_057262</name>
</gene>
<evidence type="ECO:0000256" key="2">
    <source>
        <dbReference type="ARBA" id="ARBA00023136"/>
    </source>
</evidence>
<dbReference type="EMBL" id="JAMSHJ010000005">
    <property type="protein sequence ID" value="KAI5412518.1"/>
    <property type="molecule type" value="Genomic_DNA"/>
</dbReference>
<evidence type="ECO:0000256" key="4">
    <source>
        <dbReference type="SAM" id="SignalP"/>
    </source>
</evidence>
<protein>
    <recommendedName>
        <fullName evidence="7">Late embryogenesis abundant protein LEA-2 subgroup domain-containing protein</fullName>
    </recommendedName>
</protein>
<proteinExistence type="predicted"/>
<name>A0A9D4X2N6_PEA</name>
<dbReference type="SUPFAM" id="SSF117070">
    <property type="entry name" value="LEA14-like"/>
    <property type="match status" value="1"/>
</dbReference>